<evidence type="ECO:0000313" key="4">
    <source>
        <dbReference type="Proteomes" id="UP000051295"/>
    </source>
</evidence>
<keyword evidence="2" id="KW-0732">Signal</keyword>
<organism evidence="3 4">
    <name type="scientific">Roseovarius atlanticus</name>
    <dbReference type="NCBI Taxonomy" id="1641875"/>
    <lineage>
        <taxon>Bacteria</taxon>
        <taxon>Pseudomonadati</taxon>
        <taxon>Pseudomonadota</taxon>
        <taxon>Alphaproteobacteria</taxon>
        <taxon>Rhodobacterales</taxon>
        <taxon>Roseobacteraceae</taxon>
        <taxon>Roseovarius</taxon>
    </lineage>
</organism>
<dbReference type="PATRIC" id="fig|1641875.4.peg.3273"/>
<feature type="region of interest" description="Disordered" evidence="1">
    <location>
        <begin position="56"/>
        <end position="98"/>
    </location>
</feature>
<accession>A0A0T5NNK2</accession>
<evidence type="ECO:0000256" key="1">
    <source>
        <dbReference type="SAM" id="MobiDB-lite"/>
    </source>
</evidence>
<sequence length="126" mass="13182">MTFGKTFLKSTSVLGLVVALSTPAYAMTCAEYSAMDSAGQTEAFEGMGGREMLRDEAVGADENADTDAASATNELGDPDDDVGGRAAARAAATGSDEELMTVLMEECEANPDMDMATMFQDEDEAK</sequence>
<proteinExistence type="predicted"/>
<name>A0A0T5NNK2_9RHOB</name>
<evidence type="ECO:0000256" key="2">
    <source>
        <dbReference type="SAM" id="SignalP"/>
    </source>
</evidence>
<dbReference type="AlphaFoldDB" id="A0A0T5NNK2"/>
<protein>
    <submittedName>
        <fullName evidence="3">Uncharacterized protein</fullName>
    </submittedName>
</protein>
<dbReference type="EMBL" id="LAXJ01000031">
    <property type="protein sequence ID" value="KRS10488.1"/>
    <property type="molecule type" value="Genomic_DNA"/>
</dbReference>
<keyword evidence="4" id="KW-1185">Reference proteome</keyword>
<feature type="signal peptide" evidence="2">
    <location>
        <begin position="1"/>
        <end position="26"/>
    </location>
</feature>
<reference evidence="3 4" key="1">
    <citation type="submission" date="2015-04" db="EMBL/GenBank/DDBJ databases">
        <title>The draft genome sequence of Roseovarius sp.R12b.</title>
        <authorList>
            <person name="Li G."/>
            <person name="Lai Q."/>
            <person name="Shao Z."/>
            <person name="Yan P."/>
        </authorList>
    </citation>
    <scope>NUCLEOTIDE SEQUENCE [LARGE SCALE GENOMIC DNA]</scope>
    <source>
        <strain evidence="3 4">R12B</strain>
    </source>
</reference>
<comment type="caution">
    <text evidence="3">The sequence shown here is derived from an EMBL/GenBank/DDBJ whole genome shotgun (WGS) entry which is preliminary data.</text>
</comment>
<evidence type="ECO:0000313" key="3">
    <source>
        <dbReference type="EMBL" id="KRS10488.1"/>
    </source>
</evidence>
<dbReference type="Proteomes" id="UP000051295">
    <property type="component" value="Unassembled WGS sequence"/>
</dbReference>
<feature type="chain" id="PRO_5006663742" evidence="2">
    <location>
        <begin position="27"/>
        <end position="126"/>
    </location>
</feature>
<dbReference type="RefSeq" id="WP_057796761.1">
    <property type="nucleotide sequence ID" value="NZ_LAXJ01000031.1"/>
</dbReference>
<dbReference type="OrthoDB" id="7744478at2"/>
<gene>
    <name evidence="3" type="ORF">XM53_20995</name>
</gene>